<organism evidence="1 2">
    <name type="scientific">Salmonella phage vB_SenS_SB28</name>
    <dbReference type="NCBI Taxonomy" id="2591136"/>
    <lineage>
        <taxon>Viruses</taxon>
        <taxon>Duplodnaviria</taxon>
        <taxon>Heunggongvirae</taxon>
        <taxon>Uroviricota</taxon>
        <taxon>Caudoviricetes</taxon>
        <taxon>Macdonaldcampvirus</taxon>
        <taxon>Macdonaldcampvirus SB28</taxon>
    </lineage>
</organism>
<dbReference type="EMBL" id="MK947460">
    <property type="protein sequence ID" value="QFG07796.1"/>
    <property type="molecule type" value="Genomic_DNA"/>
</dbReference>
<accession>A0A5J6T9Z8</accession>
<keyword evidence="2" id="KW-1185">Reference proteome</keyword>
<dbReference type="GeneID" id="64468922"/>
<reference evidence="1 2" key="1">
    <citation type="submission" date="2019-05" db="EMBL/GenBank/DDBJ databases">
        <title>Whole genome sequence analysis of broad host range Salmonella enterica bacteriophages.</title>
        <authorList>
            <person name="Bhandare S.G."/>
            <person name="Colavecchio A."/>
            <person name="Emond-Rheault J.-G."/>
            <person name="Hamel J."/>
            <person name="Kukavica-Ibrulj I."/>
            <person name="Boyle B."/>
            <person name="Levesque R.C."/>
            <person name="Goodridge L."/>
        </authorList>
    </citation>
    <scope>NUCLEOTIDE SEQUENCE [LARGE SCALE GENOMIC DNA]</scope>
</reference>
<evidence type="ECO:0000313" key="2">
    <source>
        <dbReference type="Proteomes" id="UP000326742"/>
    </source>
</evidence>
<dbReference type="Proteomes" id="UP000326742">
    <property type="component" value="Segment"/>
</dbReference>
<dbReference type="KEGG" id="vg:64468922"/>
<proteinExistence type="predicted"/>
<dbReference type="RefSeq" id="YP_010053265.1">
    <property type="nucleotide sequence ID" value="NC_054638.1"/>
</dbReference>
<protein>
    <submittedName>
        <fullName evidence="1">Uncharacterized protein</fullName>
    </submittedName>
</protein>
<sequence length="59" mass="6669">MCEVICDCCNIATRLAKGNEIYPHKQDLSALNFYLCDSCGAYVGCHKMVVWKRPLEKAD</sequence>
<name>A0A5J6T9Z8_9CAUD</name>
<evidence type="ECO:0000313" key="1">
    <source>
        <dbReference type="EMBL" id="QFG07796.1"/>
    </source>
</evidence>